<feature type="region of interest" description="Disordered" evidence="1">
    <location>
        <begin position="354"/>
        <end position="377"/>
    </location>
</feature>
<dbReference type="InterPro" id="IPR010736">
    <property type="entry name" value="SHIPPO-rpt"/>
</dbReference>
<evidence type="ECO:0000313" key="3">
    <source>
        <dbReference type="Proteomes" id="UP001470230"/>
    </source>
</evidence>
<feature type="compositionally biased region" description="Basic and acidic residues" evidence="1">
    <location>
        <begin position="96"/>
        <end position="105"/>
    </location>
</feature>
<dbReference type="InterPro" id="IPR051291">
    <property type="entry name" value="CIMAP"/>
</dbReference>
<accession>A0ABR2JSU1</accession>
<dbReference type="PANTHER" id="PTHR21580:SF28">
    <property type="entry name" value="BOREALIN N-TERMINAL DOMAIN-CONTAINING PROTEIN-RELATED"/>
    <property type="match status" value="1"/>
</dbReference>
<feature type="region of interest" description="Disordered" evidence="1">
    <location>
        <begin position="5"/>
        <end position="34"/>
    </location>
</feature>
<dbReference type="Proteomes" id="UP001470230">
    <property type="component" value="Unassembled WGS sequence"/>
</dbReference>
<reference evidence="2 3" key="1">
    <citation type="submission" date="2024-04" db="EMBL/GenBank/DDBJ databases">
        <title>Tritrichomonas musculus Genome.</title>
        <authorList>
            <person name="Alves-Ferreira E."/>
            <person name="Grigg M."/>
            <person name="Lorenzi H."/>
            <person name="Galac M."/>
        </authorList>
    </citation>
    <scope>NUCLEOTIDE SEQUENCE [LARGE SCALE GENOMIC DNA]</scope>
    <source>
        <strain evidence="2 3">EAF2021</strain>
    </source>
</reference>
<dbReference type="EMBL" id="JAPFFF010000010">
    <property type="protein sequence ID" value="KAK8881496.1"/>
    <property type="molecule type" value="Genomic_DNA"/>
</dbReference>
<protein>
    <submittedName>
        <fullName evidence="2">Outer dense fiber protein 3-like protein 2</fullName>
    </submittedName>
</protein>
<proteinExistence type="predicted"/>
<evidence type="ECO:0000313" key="2">
    <source>
        <dbReference type="EMBL" id="KAK8881496.1"/>
    </source>
</evidence>
<comment type="caution">
    <text evidence="2">The sequence shown here is derived from an EMBL/GenBank/DDBJ whole genome shotgun (WGS) entry which is preliminary data.</text>
</comment>
<feature type="region of interest" description="Disordered" evidence="1">
    <location>
        <begin position="327"/>
        <end position="346"/>
    </location>
</feature>
<name>A0ABR2JSU1_9EUKA</name>
<dbReference type="PANTHER" id="PTHR21580">
    <property type="entry name" value="SHIPPO-1-RELATED"/>
    <property type="match status" value="1"/>
</dbReference>
<feature type="region of interest" description="Disordered" evidence="1">
    <location>
        <begin position="49"/>
        <end position="285"/>
    </location>
</feature>
<organism evidence="2 3">
    <name type="scientific">Tritrichomonas musculus</name>
    <dbReference type="NCBI Taxonomy" id="1915356"/>
    <lineage>
        <taxon>Eukaryota</taxon>
        <taxon>Metamonada</taxon>
        <taxon>Parabasalia</taxon>
        <taxon>Tritrichomonadida</taxon>
        <taxon>Tritrichomonadidae</taxon>
        <taxon>Tritrichomonas</taxon>
    </lineage>
</organism>
<gene>
    <name evidence="2" type="ORF">M9Y10_004232</name>
</gene>
<evidence type="ECO:0000256" key="1">
    <source>
        <dbReference type="SAM" id="MobiDB-lite"/>
    </source>
</evidence>
<feature type="compositionally biased region" description="Polar residues" evidence="1">
    <location>
        <begin position="214"/>
        <end position="224"/>
    </location>
</feature>
<dbReference type="Pfam" id="PF07004">
    <property type="entry name" value="SHIPPO-rpt"/>
    <property type="match status" value="6"/>
</dbReference>
<sequence length="398" mass="42972">MLFARCTGYRDSGPGPGAYETRTRNSGPQWTIKGRYSSSDRSIAAPYRSIPTTVGEGPKYSLHSRSGTREVQATPGPNYVPAPLGSDAKKTTMSYRHGEVKDSRIDNPGPGAYDIQSKFANDAPKSTLHSRTKTNDLGSSSPGPGAYMPNYQATKKRSPSASMHVRPSTAATEVTPGPSDYEVRRSLGGTSPSFHSRPRDSQAYVTPGPGAYSPTDSNMKSSPRYSMKGRHNSVERPLSAPYRSLPTTVGQGPKISLGSRHSVRSSVDTPGPSYIPPPLGTDSKKVSMSYRHGQARDSRIDNPGPGAYDIQPKFANDAPKSTLHSRTRLNDVGTSSPGPGAYMPKDDAIRRRAPSASMHVRTRIPGPEQTPGYYYNGSTLQGPRFTIGRREELELVVI</sequence>
<keyword evidence="3" id="KW-1185">Reference proteome</keyword>